<comment type="similarity">
    <text evidence="1">Belongs to the LysR transcriptional regulatory family.</text>
</comment>
<evidence type="ECO:0000256" key="2">
    <source>
        <dbReference type="ARBA" id="ARBA00023015"/>
    </source>
</evidence>
<dbReference type="EMBL" id="JENY01000040">
    <property type="protein sequence ID" value="EXL01574.1"/>
    <property type="molecule type" value="Genomic_DNA"/>
</dbReference>
<evidence type="ECO:0000256" key="3">
    <source>
        <dbReference type="ARBA" id="ARBA00023125"/>
    </source>
</evidence>
<evidence type="ECO:0000313" key="6">
    <source>
        <dbReference type="EMBL" id="EXL01574.1"/>
    </source>
</evidence>
<accession>A0A011SQV7</accession>
<sequence length="186" mass="20160">MRRLPRSRNGPQGEPTLLGTRIPLVSLRLALAVAHYLNFHHAAKALGVSQSSVSARVKALEEDLGILLFERHARGVRLTEAGRHFVEEVTAGIDQLDRAVKTAGMHARGGQGVLRVGVYALITGGFLDTLLKRFLTLHSQVGLHITEGSARDAELLVREDRLDVLKKAGSQISIDGLVQILEPAEA</sequence>
<dbReference type="GO" id="GO:0032993">
    <property type="term" value="C:protein-DNA complex"/>
    <property type="evidence" value="ECO:0007669"/>
    <property type="project" value="TreeGrafter"/>
</dbReference>
<dbReference type="PROSITE" id="PS50931">
    <property type="entry name" value="HTH_LYSR"/>
    <property type="match status" value="1"/>
</dbReference>
<dbReference type="AlphaFoldDB" id="A0A011SQV7"/>
<dbReference type="PANTHER" id="PTHR30346">
    <property type="entry name" value="TRANSCRIPTIONAL DUAL REGULATOR HCAR-RELATED"/>
    <property type="match status" value="1"/>
</dbReference>
<dbReference type="STRING" id="69279.BG36_18750"/>
<dbReference type="PANTHER" id="PTHR30346:SF0">
    <property type="entry name" value="HCA OPERON TRANSCRIPTIONAL ACTIVATOR HCAR"/>
    <property type="match status" value="1"/>
</dbReference>
<keyword evidence="2" id="KW-0805">Transcription regulation</keyword>
<dbReference type="Proteomes" id="UP000019849">
    <property type="component" value="Unassembled WGS sequence"/>
</dbReference>
<protein>
    <submittedName>
        <fullName evidence="6">LysR family transcriptional regulator</fullName>
    </submittedName>
</protein>
<dbReference type="InterPro" id="IPR000847">
    <property type="entry name" value="LysR_HTH_N"/>
</dbReference>
<dbReference type="GO" id="GO:0003700">
    <property type="term" value="F:DNA-binding transcription factor activity"/>
    <property type="evidence" value="ECO:0007669"/>
    <property type="project" value="InterPro"/>
</dbReference>
<dbReference type="PRINTS" id="PR00039">
    <property type="entry name" value="HTHLYSR"/>
</dbReference>
<evidence type="ECO:0000256" key="1">
    <source>
        <dbReference type="ARBA" id="ARBA00009437"/>
    </source>
</evidence>
<dbReference type="Pfam" id="PF00126">
    <property type="entry name" value="HTH_1"/>
    <property type="match status" value="1"/>
</dbReference>
<organism evidence="6 7">
    <name type="scientific">Aquamicrobium defluvii</name>
    <dbReference type="NCBI Taxonomy" id="69279"/>
    <lineage>
        <taxon>Bacteria</taxon>
        <taxon>Pseudomonadati</taxon>
        <taxon>Pseudomonadota</taxon>
        <taxon>Alphaproteobacteria</taxon>
        <taxon>Hyphomicrobiales</taxon>
        <taxon>Phyllobacteriaceae</taxon>
        <taxon>Aquamicrobium</taxon>
    </lineage>
</organism>
<dbReference type="FunFam" id="1.10.10.10:FF:000001">
    <property type="entry name" value="LysR family transcriptional regulator"/>
    <property type="match status" value="1"/>
</dbReference>
<dbReference type="PATRIC" id="fig|69279.3.peg.4598"/>
<dbReference type="InterPro" id="IPR036390">
    <property type="entry name" value="WH_DNA-bd_sf"/>
</dbReference>
<evidence type="ECO:0000256" key="4">
    <source>
        <dbReference type="ARBA" id="ARBA00023163"/>
    </source>
</evidence>
<dbReference type="SUPFAM" id="SSF46785">
    <property type="entry name" value="Winged helix' DNA-binding domain"/>
    <property type="match status" value="1"/>
</dbReference>
<comment type="caution">
    <text evidence="6">The sequence shown here is derived from an EMBL/GenBank/DDBJ whole genome shotgun (WGS) entry which is preliminary data.</text>
</comment>
<dbReference type="SUPFAM" id="SSF53850">
    <property type="entry name" value="Periplasmic binding protein-like II"/>
    <property type="match status" value="1"/>
</dbReference>
<dbReference type="HOGENOM" id="CLU_039613_20_1_5"/>
<keyword evidence="4" id="KW-0804">Transcription</keyword>
<evidence type="ECO:0000313" key="7">
    <source>
        <dbReference type="Proteomes" id="UP000019849"/>
    </source>
</evidence>
<dbReference type="Gene3D" id="3.40.190.10">
    <property type="entry name" value="Periplasmic binding protein-like II"/>
    <property type="match status" value="1"/>
</dbReference>
<dbReference type="GO" id="GO:0003677">
    <property type="term" value="F:DNA binding"/>
    <property type="evidence" value="ECO:0007669"/>
    <property type="project" value="UniProtKB-KW"/>
</dbReference>
<dbReference type="InterPro" id="IPR036388">
    <property type="entry name" value="WH-like_DNA-bd_sf"/>
</dbReference>
<reference evidence="6 7" key="1">
    <citation type="submission" date="2014-02" db="EMBL/GenBank/DDBJ databases">
        <title>Aquamicrobium defluvii Genome sequencing.</title>
        <authorList>
            <person name="Wang X."/>
        </authorList>
    </citation>
    <scope>NUCLEOTIDE SEQUENCE [LARGE SCALE GENOMIC DNA]</scope>
    <source>
        <strain evidence="6 7">W13Z1</strain>
    </source>
</reference>
<name>A0A011SQV7_9HYPH</name>
<gene>
    <name evidence="6" type="ORF">BG36_18750</name>
</gene>
<evidence type="ECO:0000259" key="5">
    <source>
        <dbReference type="PROSITE" id="PS50931"/>
    </source>
</evidence>
<proteinExistence type="inferred from homology"/>
<dbReference type="eggNOG" id="COG0583">
    <property type="taxonomic scope" value="Bacteria"/>
</dbReference>
<dbReference type="Gene3D" id="1.10.10.10">
    <property type="entry name" value="Winged helix-like DNA-binding domain superfamily/Winged helix DNA-binding domain"/>
    <property type="match status" value="1"/>
</dbReference>
<dbReference type="RefSeq" id="WP_051520823.1">
    <property type="nucleotide sequence ID" value="NZ_KK073912.1"/>
</dbReference>
<keyword evidence="3" id="KW-0238">DNA-binding</keyword>
<feature type="domain" description="HTH lysR-type" evidence="5">
    <location>
        <begin position="22"/>
        <end position="79"/>
    </location>
</feature>